<dbReference type="AlphaFoldDB" id="A0A1G8UBT3"/>
<organism evidence="3 4">
    <name type="scientific">Streptomyces indicus</name>
    <dbReference type="NCBI Taxonomy" id="417292"/>
    <lineage>
        <taxon>Bacteria</taxon>
        <taxon>Bacillati</taxon>
        <taxon>Actinomycetota</taxon>
        <taxon>Actinomycetes</taxon>
        <taxon>Kitasatosporales</taxon>
        <taxon>Streptomycetaceae</taxon>
        <taxon>Streptomyces</taxon>
    </lineage>
</organism>
<dbReference type="SUPFAM" id="SSF50475">
    <property type="entry name" value="FMN-binding split barrel"/>
    <property type="match status" value="1"/>
</dbReference>
<keyword evidence="4" id="KW-1185">Reference proteome</keyword>
<sequence length="238" mass="26089">MSTAEVTAHTDAQATAHTDAQAADTDGKVAAHTYTEIRSVEELRELIREPDAPAAGKVRTSLHPYDKAWLAKSPLVVMATADADGRCDTSPKGDPAGFVKVLDDTTIVIPERPGNRRADGWLNVLQNPHVGLLFLVPGRSDTLRINGRAKLVKDASFFDEMLVKGHRPTLALVVEIEEVFFHCAKAFIRSATWQPETWDPKAVPSTAQIAKATTRKHQDIEEIEAFYGAAYGEKLYEA</sequence>
<protein>
    <recommendedName>
        <fullName evidence="2">Pyridoxamine 5'-phosphate oxidase N-terminal domain-containing protein</fullName>
    </recommendedName>
</protein>
<evidence type="ECO:0000256" key="1">
    <source>
        <dbReference type="SAM" id="MobiDB-lite"/>
    </source>
</evidence>
<dbReference type="Proteomes" id="UP000199155">
    <property type="component" value="Unassembled WGS sequence"/>
</dbReference>
<evidence type="ECO:0000313" key="4">
    <source>
        <dbReference type="Proteomes" id="UP000199155"/>
    </source>
</evidence>
<dbReference type="InterPro" id="IPR011576">
    <property type="entry name" value="Pyridox_Oxase_N"/>
</dbReference>
<dbReference type="NCBIfam" id="TIGR04025">
    <property type="entry name" value="PPOX_FMN_DR2398"/>
    <property type="match status" value="1"/>
</dbReference>
<evidence type="ECO:0000313" key="3">
    <source>
        <dbReference type="EMBL" id="SDJ50460.1"/>
    </source>
</evidence>
<proteinExistence type="predicted"/>
<dbReference type="Gene3D" id="2.30.110.10">
    <property type="entry name" value="Electron Transport, Fmn-binding Protein, Chain A"/>
    <property type="match status" value="1"/>
</dbReference>
<dbReference type="Pfam" id="PF01243">
    <property type="entry name" value="PNPOx_N"/>
    <property type="match status" value="1"/>
</dbReference>
<feature type="domain" description="Pyridoxamine 5'-phosphate oxidase N-terminal" evidence="2">
    <location>
        <begin position="67"/>
        <end position="183"/>
    </location>
</feature>
<dbReference type="PANTHER" id="PTHR42815">
    <property type="entry name" value="FAD-BINDING, PUTATIVE (AFU_ORTHOLOGUE AFUA_6G07600)-RELATED"/>
    <property type="match status" value="1"/>
</dbReference>
<reference evidence="3 4" key="1">
    <citation type="submission" date="2016-10" db="EMBL/GenBank/DDBJ databases">
        <authorList>
            <person name="de Groot N.N."/>
        </authorList>
    </citation>
    <scope>NUCLEOTIDE SEQUENCE [LARGE SCALE GENOMIC DNA]</scope>
    <source>
        <strain evidence="3 4">CGMCC 4.5727</strain>
    </source>
</reference>
<feature type="region of interest" description="Disordered" evidence="1">
    <location>
        <begin position="1"/>
        <end position="27"/>
    </location>
</feature>
<gene>
    <name evidence="3" type="ORF">SAMN05421806_101720</name>
</gene>
<dbReference type="PANTHER" id="PTHR42815:SF2">
    <property type="entry name" value="FAD-BINDING, PUTATIVE (AFU_ORTHOLOGUE AFUA_6G07600)-RELATED"/>
    <property type="match status" value="1"/>
</dbReference>
<dbReference type="EMBL" id="FNFF01000001">
    <property type="protein sequence ID" value="SDJ50460.1"/>
    <property type="molecule type" value="Genomic_DNA"/>
</dbReference>
<dbReference type="InterPro" id="IPR012349">
    <property type="entry name" value="Split_barrel_FMN-bd"/>
</dbReference>
<dbReference type="STRING" id="417292.SAMN05421806_101720"/>
<dbReference type="OrthoDB" id="9790331at2"/>
<evidence type="ECO:0000259" key="2">
    <source>
        <dbReference type="Pfam" id="PF01243"/>
    </source>
</evidence>
<name>A0A1G8UBT3_9ACTN</name>
<dbReference type="RefSeq" id="WP_093607139.1">
    <property type="nucleotide sequence ID" value="NZ_FNFF01000001.1"/>
</dbReference>
<dbReference type="InterPro" id="IPR024029">
    <property type="entry name" value="Pyridox_Oxase_FMN-dep"/>
</dbReference>
<accession>A0A1G8UBT3</accession>
<feature type="compositionally biased region" description="Low complexity" evidence="1">
    <location>
        <begin position="7"/>
        <end position="24"/>
    </location>
</feature>